<gene>
    <name evidence="2" type="ORF">DDY73_03420</name>
</gene>
<dbReference type="PANTHER" id="PTHR30092:SF0">
    <property type="entry name" value="INNER MEMBRANE PROTEIN CRED"/>
    <property type="match status" value="1"/>
</dbReference>
<feature type="transmembrane region" description="Helical" evidence="1">
    <location>
        <begin position="338"/>
        <end position="358"/>
    </location>
</feature>
<reference evidence="2 3" key="1">
    <citation type="journal article" date="2018" name="Nat. Biotechnol.">
        <title>A standardized bacterial taxonomy based on genome phylogeny substantially revises the tree of life.</title>
        <authorList>
            <person name="Parks D.H."/>
            <person name="Chuvochina M."/>
            <person name="Waite D.W."/>
            <person name="Rinke C."/>
            <person name="Skarshewski A."/>
            <person name="Chaumeil P.A."/>
            <person name="Hugenholtz P."/>
        </authorList>
    </citation>
    <scope>NUCLEOTIDE SEQUENCE [LARGE SCALE GENOMIC DNA]</scope>
    <source>
        <strain evidence="2">UBA11482</strain>
    </source>
</reference>
<name>A0A354M0J2_9BACT</name>
<dbReference type="NCBIfam" id="NF008712">
    <property type="entry name" value="PRK11715.1-1"/>
    <property type="match status" value="1"/>
</dbReference>
<dbReference type="PIRSF" id="PIRSF004548">
    <property type="entry name" value="CreD"/>
    <property type="match status" value="1"/>
</dbReference>
<accession>A0A354M0J2</accession>
<keyword evidence="1" id="KW-1133">Transmembrane helix</keyword>
<feature type="transmembrane region" description="Helical" evidence="1">
    <location>
        <begin position="313"/>
        <end position="331"/>
    </location>
</feature>
<proteinExistence type="predicted"/>
<evidence type="ECO:0000313" key="3">
    <source>
        <dbReference type="Proteomes" id="UP000262954"/>
    </source>
</evidence>
<dbReference type="Pfam" id="PF06123">
    <property type="entry name" value="CreD"/>
    <property type="match status" value="1"/>
</dbReference>
<protein>
    <submittedName>
        <fullName evidence="2">Cell envelope integrity protein CreD</fullName>
    </submittedName>
</protein>
<comment type="caution">
    <text evidence="2">The sequence shown here is derived from an EMBL/GenBank/DDBJ whole genome shotgun (WGS) entry which is preliminary data.</text>
</comment>
<keyword evidence="1" id="KW-0812">Transmembrane</keyword>
<feature type="transmembrane region" description="Helical" evidence="1">
    <location>
        <begin position="392"/>
        <end position="409"/>
    </location>
</feature>
<feature type="transmembrane region" description="Helical" evidence="1">
    <location>
        <begin position="23"/>
        <end position="43"/>
    </location>
</feature>
<feature type="transmembrane region" description="Helical" evidence="1">
    <location>
        <begin position="415"/>
        <end position="437"/>
    </location>
</feature>
<feature type="transmembrane region" description="Helical" evidence="1">
    <location>
        <begin position="364"/>
        <end position="385"/>
    </location>
</feature>
<dbReference type="EMBL" id="DNWC01000050">
    <property type="protein sequence ID" value="HBJ08031.1"/>
    <property type="molecule type" value="Genomic_DNA"/>
</dbReference>
<dbReference type="Proteomes" id="UP000262954">
    <property type="component" value="Unassembled WGS sequence"/>
</dbReference>
<dbReference type="AlphaFoldDB" id="A0A354M0J2"/>
<dbReference type="PANTHER" id="PTHR30092">
    <property type="entry name" value="INNER MEMBRANE PROTEIN CRED"/>
    <property type="match status" value="1"/>
</dbReference>
<keyword evidence="1" id="KW-0472">Membrane</keyword>
<organism evidence="2 3">
    <name type="scientific">Coprobacter fastidiosus</name>
    <dbReference type="NCBI Taxonomy" id="1099853"/>
    <lineage>
        <taxon>Bacteria</taxon>
        <taxon>Pseudomonadati</taxon>
        <taxon>Bacteroidota</taxon>
        <taxon>Bacteroidia</taxon>
        <taxon>Bacteroidales</taxon>
        <taxon>Barnesiellaceae</taxon>
        <taxon>Coprobacter</taxon>
    </lineage>
</organism>
<evidence type="ECO:0000256" key="1">
    <source>
        <dbReference type="SAM" id="Phobius"/>
    </source>
</evidence>
<dbReference type="InterPro" id="IPR010364">
    <property type="entry name" value="Uncharacterised_IM_CreD"/>
</dbReference>
<dbReference type="GO" id="GO:0005886">
    <property type="term" value="C:plasma membrane"/>
    <property type="evidence" value="ECO:0007669"/>
    <property type="project" value="TreeGrafter"/>
</dbReference>
<evidence type="ECO:0000313" key="2">
    <source>
        <dbReference type="EMBL" id="HBJ08031.1"/>
    </source>
</evidence>
<sequence length="448" mass="50857">MEQTELTPIQEEVKKRNNKSNAVTIKIILIALLIIALIIPITMVQNMITERNRTANEASAEVQQKWSKPQNITGPMLVIPYKEYIEQENKTRQAEIRYLYILPEELHISGNLETEDLKRGLYDIVVYRSSLKLTGSFDIAYLQQKKITGQEFLLNEAKLIVGISDLRGITEQVEGKWKNETLSFNSGVDNLLIFSGVSCSVSLSDRDEDVPFNIDLRIKGSESVMFTPLGETTLVSLKSNCSTPSFTGAFLPESRQVSENGFSATWKILNLNRNYPQVFTAEKWNIDLNDSSFGVNLLLPVDQYQKSIRSIKYAFLIIILTFVICFFAEVLQKKNIHPFQYLLIGLALCLFYTLLVSISEHLNFSLSYAIATIMTIGLLTFYLSGILKIKKTAITIGGMLLLLYFYIFILIQMEIYALLVGSIGLFIILAIIMYCSLKINWNTPINKR</sequence>